<evidence type="ECO:0000256" key="3">
    <source>
        <dbReference type="ARBA" id="ARBA00022475"/>
    </source>
</evidence>
<dbReference type="InterPro" id="IPR027417">
    <property type="entry name" value="P-loop_NTPase"/>
</dbReference>
<dbReference type="Gene3D" id="3.40.50.300">
    <property type="entry name" value="P-loop containing nucleotide triphosphate hydrolases"/>
    <property type="match status" value="1"/>
</dbReference>
<keyword evidence="6" id="KW-1278">Translocase</keyword>
<dbReference type="Pfam" id="PF00005">
    <property type="entry name" value="ABC_tran"/>
    <property type="match status" value="1"/>
</dbReference>
<evidence type="ECO:0000256" key="1">
    <source>
        <dbReference type="ARBA" id="ARBA00004236"/>
    </source>
</evidence>
<dbReference type="CDD" id="cd03230">
    <property type="entry name" value="ABC_DR_subfamily_A"/>
    <property type="match status" value="1"/>
</dbReference>
<dbReference type="AlphaFoldDB" id="A0A916YXV2"/>
<dbReference type="GO" id="GO:0016887">
    <property type="term" value="F:ATP hydrolysis activity"/>
    <property type="evidence" value="ECO:0007669"/>
    <property type="project" value="InterPro"/>
</dbReference>
<dbReference type="Proteomes" id="UP000612456">
    <property type="component" value="Unassembled WGS sequence"/>
</dbReference>
<evidence type="ECO:0000256" key="2">
    <source>
        <dbReference type="ARBA" id="ARBA00022448"/>
    </source>
</evidence>
<dbReference type="SMART" id="SM00382">
    <property type="entry name" value="AAA"/>
    <property type="match status" value="1"/>
</dbReference>
<keyword evidence="10" id="KW-1185">Reference proteome</keyword>
<proteinExistence type="predicted"/>
<dbReference type="InterPro" id="IPR017871">
    <property type="entry name" value="ABC_transporter-like_CS"/>
</dbReference>
<reference evidence="9" key="2">
    <citation type="submission" date="2020-09" db="EMBL/GenBank/DDBJ databases">
        <authorList>
            <person name="Sun Q."/>
            <person name="Zhou Y."/>
        </authorList>
    </citation>
    <scope>NUCLEOTIDE SEQUENCE</scope>
    <source>
        <strain evidence="9">CGMCC 1.15178</strain>
    </source>
</reference>
<dbReference type="FunFam" id="3.40.50.300:FF:000589">
    <property type="entry name" value="ABC transporter, ATP-binding subunit"/>
    <property type="match status" value="1"/>
</dbReference>
<keyword evidence="7" id="KW-0472">Membrane</keyword>
<sequence length="307" mass="33877">MQTAIELSQVSKHYGSHPAVDHITLNIGKGEVFGIVGPNGAGKTTLIEMIEGLRTADSGDIKVLGLDVHKHGKAIKQRIGVLLQSTSIPEKARVGEVLDLFASFYPKPMNREELSRFLNLEDKMRATVKSLSGGWKQRVSLALALINNPDIVFLDEPSMGLDPNARGEMWAMIHRMKEEGRTIVVTTHYMEEAQTLCDRVAIINQGRLIAVDTPRKLIAKLGGTRSVSFRHTDQTTKADLSALAHVVDLVWGSDMIRLNSNDVDETLKELFQLAAGQGWTVKDLRLEDGSMNDVFSQLTDHGKKVSE</sequence>
<accession>A0A916YXV2</accession>
<dbReference type="GO" id="GO:0005886">
    <property type="term" value="C:plasma membrane"/>
    <property type="evidence" value="ECO:0007669"/>
    <property type="project" value="UniProtKB-SubCell"/>
</dbReference>
<evidence type="ECO:0000256" key="5">
    <source>
        <dbReference type="ARBA" id="ARBA00022840"/>
    </source>
</evidence>
<dbReference type="PANTHER" id="PTHR42711">
    <property type="entry name" value="ABC TRANSPORTER ATP-BINDING PROTEIN"/>
    <property type="match status" value="1"/>
</dbReference>
<dbReference type="PROSITE" id="PS50893">
    <property type="entry name" value="ABC_TRANSPORTER_2"/>
    <property type="match status" value="1"/>
</dbReference>
<evidence type="ECO:0000256" key="4">
    <source>
        <dbReference type="ARBA" id="ARBA00022741"/>
    </source>
</evidence>
<evidence type="ECO:0000259" key="8">
    <source>
        <dbReference type="PROSITE" id="PS50893"/>
    </source>
</evidence>
<dbReference type="RefSeq" id="WP_188992290.1">
    <property type="nucleotide sequence ID" value="NZ_BMHP01000002.1"/>
</dbReference>
<dbReference type="InterPro" id="IPR050763">
    <property type="entry name" value="ABC_transporter_ATP-binding"/>
</dbReference>
<evidence type="ECO:0000256" key="6">
    <source>
        <dbReference type="ARBA" id="ARBA00022967"/>
    </source>
</evidence>
<reference evidence="9" key="1">
    <citation type="journal article" date="2014" name="Int. J. Syst. Evol. Microbiol.">
        <title>Complete genome sequence of Corynebacterium casei LMG S-19264T (=DSM 44701T), isolated from a smear-ripened cheese.</title>
        <authorList>
            <consortium name="US DOE Joint Genome Institute (JGI-PGF)"/>
            <person name="Walter F."/>
            <person name="Albersmeier A."/>
            <person name="Kalinowski J."/>
            <person name="Ruckert C."/>
        </authorList>
    </citation>
    <scope>NUCLEOTIDE SEQUENCE</scope>
    <source>
        <strain evidence="9">CGMCC 1.15178</strain>
    </source>
</reference>
<dbReference type="PROSITE" id="PS00211">
    <property type="entry name" value="ABC_TRANSPORTER_1"/>
    <property type="match status" value="1"/>
</dbReference>
<dbReference type="EMBL" id="BMHP01000002">
    <property type="protein sequence ID" value="GGD66179.1"/>
    <property type="molecule type" value="Genomic_DNA"/>
</dbReference>
<gene>
    <name evidence="9" type="ORF">GCM10010911_24920</name>
</gene>
<dbReference type="InterPro" id="IPR003593">
    <property type="entry name" value="AAA+_ATPase"/>
</dbReference>
<organism evidence="9 10">
    <name type="scientific">Paenibacillus nasutitermitis</name>
    <dbReference type="NCBI Taxonomy" id="1652958"/>
    <lineage>
        <taxon>Bacteria</taxon>
        <taxon>Bacillati</taxon>
        <taxon>Bacillota</taxon>
        <taxon>Bacilli</taxon>
        <taxon>Bacillales</taxon>
        <taxon>Paenibacillaceae</taxon>
        <taxon>Paenibacillus</taxon>
    </lineage>
</organism>
<keyword evidence="2" id="KW-0813">Transport</keyword>
<dbReference type="InterPro" id="IPR003439">
    <property type="entry name" value="ABC_transporter-like_ATP-bd"/>
</dbReference>
<dbReference type="PANTHER" id="PTHR42711:SF17">
    <property type="entry name" value="ABC TRANSPORTER ATP-BINDING PROTEIN"/>
    <property type="match status" value="1"/>
</dbReference>
<dbReference type="GO" id="GO:0005524">
    <property type="term" value="F:ATP binding"/>
    <property type="evidence" value="ECO:0007669"/>
    <property type="project" value="UniProtKB-KW"/>
</dbReference>
<protein>
    <submittedName>
        <fullName evidence="9">Multidrug ABC transporter ATP-binding protein</fullName>
    </submittedName>
</protein>
<dbReference type="SUPFAM" id="SSF52540">
    <property type="entry name" value="P-loop containing nucleoside triphosphate hydrolases"/>
    <property type="match status" value="1"/>
</dbReference>
<keyword evidence="3" id="KW-1003">Cell membrane</keyword>
<name>A0A916YXV2_9BACL</name>
<evidence type="ECO:0000313" key="10">
    <source>
        <dbReference type="Proteomes" id="UP000612456"/>
    </source>
</evidence>
<keyword evidence="5 9" id="KW-0067">ATP-binding</keyword>
<feature type="domain" description="ABC transporter" evidence="8">
    <location>
        <begin position="5"/>
        <end position="230"/>
    </location>
</feature>
<keyword evidence="4" id="KW-0547">Nucleotide-binding</keyword>
<evidence type="ECO:0000313" key="9">
    <source>
        <dbReference type="EMBL" id="GGD66179.1"/>
    </source>
</evidence>
<comment type="caution">
    <text evidence="9">The sequence shown here is derived from an EMBL/GenBank/DDBJ whole genome shotgun (WGS) entry which is preliminary data.</text>
</comment>
<comment type="subcellular location">
    <subcellularLocation>
        <location evidence="1">Cell membrane</location>
    </subcellularLocation>
</comment>
<evidence type="ECO:0000256" key="7">
    <source>
        <dbReference type="ARBA" id="ARBA00023136"/>
    </source>
</evidence>